<accession>A0ABS3UGQ2</accession>
<comment type="caution">
    <text evidence="1">The sequence shown here is derived from an EMBL/GenBank/DDBJ whole genome shotgun (WGS) entry which is preliminary data.</text>
</comment>
<proteinExistence type="predicted"/>
<dbReference type="EMBL" id="JAGFNS010000006">
    <property type="protein sequence ID" value="MBO3737955.1"/>
    <property type="molecule type" value="Genomic_DNA"/>
</dbReference>
<evidence type="ECO:0000313" key="1">
    <source>
        <dbReference type="EMBL" id="MBO3737955.1"/>
    </source>
</evidence>
<sequence length="170" mass="18993">MDLLFDVAPAPGRRPPLRFEVTGGRMLMIRQGDEPVLLGRVDDGHYGVDYARTGRYRSPVPPLRAAHAAAVAVDGGATWWARWAHHFRSELSDSGSGPLHEGRWVLTSRVPRLRTRWQLCSADQGYVDYEGDWPVLPLRTPAGPSDGRVKAYRKQARDGSLPPVLLWWAS</sequence>
<organism evidence="1 2">
    <name type="scientific">Actinoplanes flavus</name>
    <dbReference type="NCBI Taxonomy" id="2820290"/>
    <lineage>
        <taxon>Bacteria</taxon>
        <taxon>Bacillati</taxon>
        <taxon>Actinomycetota</taxon>
        <taxon>Actinomycetes</taxon>
        <taxon>Micromonosporales</taxon>
        <taxon>Micromonosporaceae</taxon>
        <taxon>Actinoplanes</taxon>
    </lineage>
</organism>
<dbReference type="RefSeq" id="WP_208467163.1">
    <property type="nucleotide sequence ID" value="NZ_JAGFNS010000006.1"/>
</dbReference>
<gene>
    <name evidence="1" type="ORF">J5X75_10520</name>
</gene>
<dbReference type="Proteomes" id="UP000679690">
    <property type="component" value="Unassembled WGS sequence"/>
</dbReference>
<evidence type="ECO:0000313" key="2">
    <source>
        <dbReference type="Proteomes" id="UP000679690"/>
    </source>
</evidence>
<protein>
    <submittedName>
        <fullName evidence="1">Uncharacterized protein</fullName>
    </submittedName>
</protein>
<reference evidence="1 2" key="1">
    <citation type="submission" date="2021-03" db="EMBL/GenBank/DDBJ databases">
        <title>Actinoplanes flavus sp. nov., a novel actinomycete isolated from Coconut Palm rhizosphere soil.</title>
        <authorList>
            <person name="Luo X."/>
        </authorList>
    </citation>
    <scope>NUCLEOTIDE SEQUENCE [LARGE SCALE GENOMIC DNA]</scope>
    <source>
        <strain evidence="1 2">NEAU-H7</strain>
    </source>
</reference>
<name>A0ABS3UGQ2_9ACTN</name>
<keyword evidence="2" id="KW-1185">Reference proteome</keyword>